<proteinExistence type="predicted"/>
<reference evidence="1 2" key="1">
    <citation type="submission" date="2019-10" db="EMBL/GenBank/DDBJ databases">
        <title>Nocardia macrotermitis sp. nov. and Nocardia aurantia sp. nov., isolated from the gut of fungus growing-termite Macrotermes natalensis.</title>
        <authorList>
            <person name="Benndorf R."/>
            <person name="Schwitalla J."/>
            <person name="Martin K."/>
            <person name="De Beer W."/>
            <person name="Kaster A.-K."/>
            <person name="Vollmers J."/>
            <person name="Poulsen M."/>
            <person name="Beemelmanns C."/>
        </authorList>
    </citation>
    <scope>NUCLEOTIDE SEQUENCE [LARGE SCALE GENOMIC DNA]</scope>
    <source>
        <strain evidence="1 2">RB20</strain>
    </source>
</reference>
<dbReference type="Proteomes" id="UP000438448">
    <property type="component" value="Unassembled WGS sequence"/>
</dbReference>
<keyword evidence="2" id="KW-1185">Reference proteome</keyword>
<dbReference type="InterPro" id="IPR036983">
    <property type="entry name" value="AIM24_sf"/>
</dbReference>
<organism evidence="1 2">
    <name type="scientific">Nocardia macrotermitis</name>
    <dbReference type="NCBI Taxonomy" id="2585198"/>
    <lineage>
        <taxon>Bacteria</taxon>
        <taxon>Bacillati</taxon>
        <taxon>Actinomycetota</taxon>
        <taxon>Actinomycetes</taxon>
        <taxon>Mycobacteriales</taxon>
        <taxon>Nocardiaceae</taxon>
        <taxon>Nocardia</taxon>
    </lineage>
</organism>
<dbReference type="RefSeq" id="WP_153414245.1">
    <property type="nucleotide sequence ID" value="NZ_WEGK01000014.1"/>
</dbReference>
<sequence length="245" mass="26096">MEVEVRRHSFSAVGRCVLAGGEQMRVHPEAVRMYSAGVRMRARDTSGVEQASSRGRPPVPTRPEFRMVAEAFGSGGGWLELAAPLPGEVVELEIDSDRSYFVNRRNWLGSSEQVSLEPQLRSGATASPDPGYDLGVIPGMLVEGSGRVVLWALGGGEIVDLAPGEGVVVESSYVVGYDLVTRCTMHASGGPGSRGGELDDGPSLPSKAFTEFVGPGRLVLQARSERAMAAWTRSIVPNKVVPVTF</sequence>
<dbReference type="InterPro" id="IPR016031">
    <property type="entry name" value="Trp_RNA-bd_attenuator-like_dom"/>
</dbReference>
<protein>
    <recommendedName>
        <fullName evidence="3">AIM24 family protein</fullName>
    </recommendedName>
</protein>
<accession>A0A7K0DCC9</accession>
<dbReference type="AlphaFoldDB" id="A0A7K0DCC9"/>
<dbReference type="EMBL" id="WEGK01000014">
    <property type="protein sequence ID" value="MQY22544.1"/>
    <property type="molecule type" value="Genomic_DNA"/>
</dbReference>
<gene>
    <name evidence="1" type="ORF">NRB20_56620</name>
</gene>
<dbReference type="Pfam" id="PF01987">
    <property type="entry name" value="AIM24"/>
    <property type="match status" value="1"/>
</dbReference>
<comment type="caution">
    <text evidence="1">The sequence shown here is derived from an EMBL/GenBank/DDBJ whole genome shotgun (WGS) entry which is preliminary data.</text>
</comment>
<dbReference type="OrthoDB" id="9779518at2"/>
<dbReference type="InterPro" id="IPR002838">
    <property type="entry name" value="AIM24"/>
</dbReference>
<evidence type="ECO:0000313" key="2">
    <source>
        <dbReference type="Proteomes" id="UP000438448"/>
    </source>
</evidence>
<evidence type="ECO:0000313" key="1">
    <source>
        <dbReference type="EMBL" id="MQY22544.1"/>
    </source>
</evidence>
<evidence type="ECO:0008006" key="3">
    <source>
        <dbReference type="Google" id="ProtNLM"/>
    </source>
</evidence>
<dbReference type="SUPFAM" id="SSF51219">
    <property type="entry name" value="TRAP-like"/>
    <property type="match status" value="1"/>
</dbReference>
<dbReference type="Gene3D" id="3.60.160.10">
    <property type="entry name" value="Mitochondrial biogenesis AIM24"/>
    <property type="match status" value="1"/>
</dbReference>
<name>A0A7K0DCC9_9NOCA</name>